<gene>
    <name evidence="1" type="ORF">DY000_02053669</name>
</gene>
<organism evidence="1 2">
    <name type="scientific">Brassica cretica</name>
    <name type="common">Mustard</name>
    <dbReference type="NCBI Taxonomy" id="69181"/>
    <lineage>
        <taxon>Eukaryota</taxon>
        <taxon>Viridiplantae</taxon>
        <taxon>Streptophyta</taxon>
        <taxon>Embryophyta</taxon>
        <taxon>Tracheophyta</taxon>
        <taxon>Spermatophyta</taxon>
        <taxon>Magnoliopsida</taxon>
        <taxon>eudicotyledons</taxon>
        <taxon>Gunneridae</taxon>
        <taxon>Pentapetalae</taxon>
        <taxon>rosids</taxon>
        <taxon>malvids</taxon>
        <taxon>Brassicales</taxon>
        <taxon>Brassicaceae</taxon>
        <taxon>Brassiceae</taxon>
        <taxon>Brassica</taxon>
    </lineage>
</organism>
<reference evidence="1 2" key="1">
    <citation type="journal article" date="2020" name="BMC Genomics">
        <title>Intraspecific diversification of the crop wild relative Brassica cretica Lam. using demographic model selection.</title>
        <authorList>
            <person name="Kioukis A."/>
            <person name="Michalopoulou V.A."/>
            <person name="Briers L."/>
            <person name="Pirintsos S."/>
            <person name="Studholme D.J."/>
            <person name="Pavlidis P."/>
            <person name="Sarris P.F."/>
        </authorList>
    </citation>
    <scope>NUCLEOTIDE SEQUENCE [LARGE SCALE GENOMIC DNA]</scope>
    <source>
        <strain evidence="2">cv. PFS-1207/04</strain>
    </source>
</reference>
<dbReference type="Proteomes" id="UP000266723">
    <property type="component" value="Unassembled WGS sequence"/>
</dbReference>
<comment type="caution">
    <text evidence="1">The sequence shown here is derived from an EMBL/GenBank/DDBJ whole genome shotgun (WGS) entry which is preliminary data.</text>
</comment>
<evidence type="ECO:0000313" key="1">
    <source>
        <dbReference type="EMBL" id="KAF3498516.1"/>
    </source>
</evidence>
<dbReference type="EMBL" id="QGKV02002055">
    <property type="protein sequence ID" value="KAF3498516.1"/>
    <property type="molecule type" value="Genomic_DNA"/>
</dbReference>
<sequence>MAGETQLLKENQTLYGSFKESKRSDCSVGEKTQGTRPTTTARRKKIWRCTRGCLCRAQATKSFMD</sequence>
<keyword evidence="2" id="KW-1185">Reference proteome</keyword>
<proteinExistence type="predicted"/>
<protein>
    <submittedName>
        <fullName evidence="1">Uncharacterized protein</fullName>
    </submittedName>
</protein>
<name>A0ABQ7AM78_BRACR</name>
<evidence type="ECO:0000313" key="2">
    <source>
        <dbReference type="Proteomes" id="UP000266723"/>
    </source>
</evidence>
<accession>A0ABQ7AM78</accession>